<dbReference type="InterPro" id="IPR004113">
    <property type="entry name" value="FAD-bd_oxidored_4_C"/>
</dbReference>
<organism evidence="3 4">
    <name type="scientific">Blastococcus brunescens</name>
    <dbReference type="NCBI Taxonomy" id="1564165"/>
    <lineage>
        <taxon>Bacteria</taxon>
        <taxon>Bacillati</taxon>
        <taxon>Actinomycetota</taxon>
        <taxon>Actinomycetes</taxon>
        <taxon>Geodermatophilales</taxon>
        <taxon>Geodermatophilaceae</taxon>
        <taxon>Blastococcus</taxon>
    </lineage>
</organism>
<keyword evidence="1" id="KW-0732">Signal</keyword>
<evidence type="ECO:0000313" key="4">
    <source>
        <dbReference type="Proteomes" id="UP001324287"/>
    </source>
</evidence>
<protein>
    <submittedName>
        <fullName evidence="3">FAD-linked oxidase C-terminal domain-containing protein</fullName>
    </submittedName>
</protein>
<dbReference type="Gene3D" id="3.40.462.40">
    <property type="entry name" value="FAD-linked oxidase, cap domain/gating helix"/>
    <property type="match status" value="1"/>
</dbReference>
<proteinExistence type="predicted"/>
<accession>A0ABZ1BB74</accession>
<dbReference type="RefSeq" id="WP_324278630.1">
    <property type="nucleotide sequence ID" value="NZ_CP141261.1"/>
</dbReference>
<feature type="domain" description="FAD-binding oxidoreductase/transferase type 4 C-terminal" evidence="2">
    <location>
        <begin position="7"/>
        <end position="52"/>
    </location>
</feature>
<dbReference type="EMBL" id="CP141261">
    <property type="protein sequence ID" value="WRL67323.1"/>
    <property type="molecule type" value="Genomic_DNA"/>
</dbReference>
<keyword evidence="4" id="KW-1185">Reference proteome</keyword>
<reference evidence="3 4" key="1">
    <citation type="submission" date="2023-12" db="EMBL/GenBank/DDBJ databases">
        <title>Blastococcus brunescens sp. nov., an actonobacterium isolated from sandstone collected in sahara desert.</title>
        <authorList>
            <person name="Gtari M."/>
            <person name="Ghodhbane F."/>
        </authorList>
    </citation>
    <scope>NUCLEOTIDE SEQUENCE [LARGE SCALE GENOMIC DNA]</scope>
    <source>
        <strain evidence="3 4">BMG 8361</strain>
    </source>
</reference>
<name>A0ABZ1BB74_9ACTN</name>
<dbReference type="Proteomes" id="UP001324287">
    <property type="component" value="Chromosome"/>
</dbReference>
<evidence type="ECO:0000256" key="1">
    <source>
        <dbReference type="SAM" id="SignalP"/>
    </source>
</evidence>
<gene>
    <name evidence="3" type="ORF">U6N30_29625</name>
</gene>
<dbReference type="Pfam" id="PF02913">
    <property type="entry name" value="FAD-oxidase_C"/>
    <property type="match status" value="1"/>
</dbReference>
<sequence length="78" mass="8252">MRLQDRPRFTASTSVTFPSMVPAMAAVRAIAQAGLHPANCRLLDPGEAALSGASTAGSACSCWASSRLCTRWRAGWRS</sequence>
<evidence type="ECO:0000313" key="3">
    <source>
        <dbReference type="EMBL" id="WRL67323.1"/>
    </source>
</evidence>
<feature type="chain" id="PRO_5046960230" evidence="1">
    <location>
        <begin position="26"/>
        <end position="78"/>
    </location>
</feature>
<feature type="signal peptide" evidence="1">
    <location>
        <begin position="1"/>
        <end position="25"/>
    </location>
</feature>
<evidence type="ECO:0000259" key="2">
    <source>
        <dbReference type="Pfam" id="PF02913"/>
    </source>
</evidence>